<feature type="region of interest" description="Disordered" evidence="1">
    <location>
        <begin position="2053"/>
        <end position="2074"/>
    </location>
</feature>
<proteinExistence type="predicted"/>
<dbReference type="Proteomes" id="UP000051952">
    <property type="component" value="Unassembled WGS sequence"/>
</dbReference>
<evidence type="ECO:0000313" key="6">
    <source>
        <dbReference type="Proteomes" id="UP000051952"/>
    </source>
</evidence>
<feature type="region of interest" description="Disordered" evidence="1">
    <location>
        <begin position="1955"/>
        <end position="1977"/>
    </location>
</feature>
<evidence type="ECO:0000313" key="5">
    <source>
        <dbReference type="EMBL" id="CUG92631.1"/>
    </source>
</evidence>
<feature type="region of interest" description="Disordered" evidence="1">
    <location>
        <begin position="2092"/>
        <end position="2116"/>
    </location>
</feature>
<feature type="compositionally biased region" description="Polar residues" evidence="1">
    <location>
        <begin position="1607"/>
        <end position="1627"/>
    </location>
</feature>
<feature type="region of interest" description="Disordered" evidence="1">
    <location>
        <begin position="890"/>
        <end position="999"/>
    </location>
</feature>
<dbReference type="SUPFAM" id="SSF53300">
    <property type="entry name" value="vWA-like"/>
    <property type="match status" value="1"/>
</dbReference>
<accession>A0A0S4JPK6</accession>
<dbReference type="PANTHER" id="PTHR10166:SF37">
    <property type="entry name" value="STOLID, ISOFORM H"/>
    <property type="match status" value="1"/>
</dbReference>
<dbReference type="Gene3D" id="3.40.50.410">
    <property type="entry name" value="von Willebrand factor, type A domain"/>
    <property type="match status" value="1"/>
</dbReference>
<feature type="compositionally biased region" description="Polar residues" evidence="1">
    <location>
        <begin position="1499"/>
        <end position="1517"/>
    </location>
</feature>
<feature type="chain" id="PRO_5006622563" evidence="3">
    <location>
        <begin position="26"/>
        <end position="2229"/>
    </location>
</feature>
<feature type="compositionally biased region" description="Polar residues" evidence="1">
    <location>
        <begin position="1955"/>
        <end position="1971"/>
    </location>
</feature>
<feature type="compositionally biased region" description="Low complexity" evidence="1">
    <location>
        <begin position="839"/>
        <end position="848"/>
    </location>
</feature>
<keyword evidence="2" id="KW-0812">Transmembrane</keyword>
<keyword evidence="3" id="KW-0732">Signal</keyword>
<sequence length="2229" mass="233571">MMRHTRAAFMLSMAVVLMAATTALGMTLSDLMNKREANVQALVNATERLFAARCTDANCVSTTSSTTTGCSFSSCGGNAMFQRAMKCYPNFGTDSSLCGTVCSGLLRSASNSAVTVAAGATNNAEASTFVCSSSSLTPVFEDLYENQNVTGWQYVASNTGVTRSYPAAYQSSSTSCAAPPDIRQANWYVSASTGPKDIVFVCDFSGSMAATDGGPNGMTRLTAMKIGVISLVGSLGPNDRFNIVCFSSGVTVLGPAGALLAGTPANILAMQNALNAFPIGGGTIYAGAFSAALSLMQSTTSTGCARIVMFLSDGAPSDTEATITAAIATGQAVLGANRARIFTYSLSYAFTPTFLQGVACKNGGMWNQIVDASSASSPMQQYYRFQAVGIVDGKPQWTAPYTSLHGQGSIVTVSIAYFDRSVTPKVFAGVAAIDVLVSELLSVGTLAQITAQTTARNSQCLTYDLTECQMQKLRNEANFVCPSPAPALTACTSTYVTVPVCTSGGTDVTTIGQVMCSTSATPTMTEMTCCPLNRCRERTPVGTMSLSPTTSFSREAASKSVTSSELATPTDNTLSPTASLSPPTVTKTALPTTSDTTSRTQSPSLASVSPGSTETKLLSATRRSMTVSKSATPSIPELSLSTTSSHTLHSTDSVSIRHLSVSATVSPSPPSASHSPTTSLVVTAATRIPSVTHTLSKTVSLQRRTDTASLTLPHTTSPRWSHSGTVHVTQTIADVSPSASHSMSHSQSASPSHSPSASSSLSVTPSTTKATPSFALSMTLTASDSLSETIPRESISSALSHSNSHSVHISASLIPTVTRASLTLEHTASAGASRTGTLSNSSNVSSQSPSIIQSWSYSSSDTDSRSVSNSPTASASITGRSASVALSLTLSSPKSPSKTVPRNSMSLSLSHSQTSSIRVSSSRMASMTRQTPSLERTASVSASGTGSISNSSNLNSQSPSSVQSRSYSFSATTSRTDSVSSAHSIGSMSPTPTTTSSRRVLSFTLSMSPVKASRSGTSSFSKTDAKSSSLSRHTPTFALSTSASAPPLSATATLSKRHLSLSLSIGRTLSHQATVSASSFLSSSATRSVLRPTLSISVGVTPSASPTRTWSQALSESNTKTELGPSPTASVTSDMTASLSETTSQTQTASTTSSTSLTVTATASPSATLKVSKTFSTSAEISYTSSNEASASKSRSQPTVSISSTTPKSKSSTRTISATDANSNTDSSSDSTSRSVESLSTDASSSPTNSESYSLTASHLRPSITTSADLTPSFPSMTFTVSAPSQTVRLTHTSSPVMSVSATSPFTMTRTNSRRPSQTHSEIVFSFTTTVSATIKRHSATASMPPTDSHRVTASSTQMATLSRRYVSVTRHTIRGTSTITLTLPASTSMSQRLQSRSVSAEFTAGTDTRTQMTGEGTMTQSKSMTLSGTQRTQRQSSSATSIRSISQLTSATPSLRISTSLTSAPTKTRSNSDTATGPQSESFTGRISSTMSIQISASAPTVINTRSSSAAETSTHSRSRYPLTQSLSSAVSASLLVSESSSRILTHTVTVAAASDTRSATTLSSSPTSSQFQSLTQSKRDHSVTVALTQRTATTTATLKGHNGDATRSGTHDVSTTPSSTHTESLYSPDVPPNIGALNPTFGSTITITQCFVGIIVILLILYGVLVLAVLLHRFVITRPEMTPQLDDELRVGFTHCVAAHHVYVSAFVMPCHARCLVAHALECATHVTSVACVYSALVFALRPTSLGEGVGVATLSAVAVTLFIRIRTGRLSWSKEAVVLVENEEVVAKKYDSVTSSSKTTPRVEEDDVVVFLEGFIDEWTAVEMGDDWKAPPVKPSGLEPTATCAGALSQHKHSSRLPPLPVPGAAYRLHASEDPHAVYSAVYDHHGYAEFFEDVDLQEEEEAAGYDHEADANFQNPFGHNACCKSSSNPWDVDVDVMDIRQEQLDDVHVTTSGVKDNNNSNVFSSQVHPPPPPPAPRRSFFLRNTAAAGPVNESFFDGDIDVSDVDDDVGNGGVDAMDASLSLSQATWVNDPQQLWMQESLFAANWAEECPSPQSTSARDEEEFSAHDGSASTLPVALEQLSEFGRGRQESLSHKASEVAPKKRSAARATRRSSAGGAVAVVIAEDPHNVPTTPRYALKDYRVHYAVHATLLISSFIGTVLLSAMVLPRDDQCEVFAVSFAIGVFVVDLVGVQGLYALLVAARISNPTSRARDEPDDLLWCRHPL</sequence>
<feature type="region of interest" description="Disordered" evidence="1">
    <location>
        <begin position="829"/>
        <end position="848"/>
    </location>
</feature>
<feature type="compositionally biased region" description="Low complexity" evidence="1">
    <location>
        <begin position="855"/>
        <end position="871"/>
    </location>
</feature>
<feature type="compositionally biased region" description="Basic residues" evidence="1">
    <location>
        <begin position="2106"/>
        <end position="2115"/>
    </location>
</feature>
<feature type="transmembrane region" description="Helical" evidence="2">
    <location>
        <begin position="1653"/>
        <end position="1673"/>
    </location>
</feature>
<feature type="compositionally biased region" description="Polar residues" evidence="1">
    <location>
        <begin position="1449"/>
        <end position="1487"/>
    </location>
</feature>
<feature type="compositionally biased region" description="Low complexity" evidence="1">
    <location>
        <begin position="890"/>
        <end position="926"/>
    </location>
</feature>
<dbReference type="Pfam" id="PF13519">
    <property type="entry name" value="VWA_2"/>
    <property type="match status" value="1"/>
</dbReference>
<dbReference type="PROSITE" id="PS50234">
    <property type="entry name" value="VWFA"/>
    <property type="match status" value="1"/>
</dbReference>
<dbReference type="GO" id="GO:0005245">
    <property type="term" value="F:voltage-gated calcium channel activity"/>
    <property type="evidence" value="ECO:0007669"/>
    <property type="project" value="TreeGrafter"/>
</dbReference>
<keyword evidence="2" id="KW-0472">Membrane</keyword>
<feature type="transmembrane region" description="Helical" evidence="2">
    <location>
        <begin position="2182"/>
        <end position="2206"/>
    </location>
</feature>
<feature type="compositionally biased region" description="Low complexity" evidence="1">
    <location>
        <begin position="1558"/>
        <end position="1578"/>
    </location>
</feature>
<feature type="compositionally biased region" description="Polar residues" evidence="1">
    <location>
        <begin position="1100"/>
        <end position="1135"/>
    </location>
</feature>
<feature type="region of interest" description="Disordered" evidence="1">
    <location>
        <begin position="1556"/>
        <end position="1578"/>
    </location>
</feature>
<evidence type="ECO:0000256" key="2">
    <source>
        <dbReference type="SAM" id="Phobius"/>
    </source>
</evidence>
<feature type="compositionally biased region" description="Polar residues" evidence="1">
    <location>
        <begin position="542"/>
        <end position="633"/>
    </location>
</feature>
<dbReference type="VEuPathDB" id="TriTrypDB:BSAL_38580"/>
<feature type="region of interest" description="Disordered" evidence="1">
    <location>
        <begin position="735"/>
        <end position="768"/>
    </location>
</feature>
<feature type="domain" description="VWFA" evidence="4">
    <location>
        <begin position="197"/>
        <end position="388"/>
    </location>
</feature>
<dbReference type="GO" id="GO:0005891">
    <property type="term" value="C:voltage-gated calcium channel complex"/>
    <property type="evidence" value="ECO:0007669"/>
    <property type="project" value="TreeGrafter"/>
</dbReference>
<feature type="region of interest" description="Disordered" evidence="1">
    <location>
        <begin position="1387"/>
        <end position="1487"/>
    </location>
</feature>
<feature type="compositionally biased region" description="Low complexity" evidence="1">
    <location>
        <begin position="736"/>
        <end position="762"/>
    </location>
</feature>
<feature type="compositionally biased region" description="Low complexity" evidence="1">
    <location>
        <begin position="1430"/>
        <end position="1448"/>
    </location>
</feature>
<name>A0A0S4JPK6_BODSA</name>
<dbReference type="InterPro" id="IPR036465">
    <property type="entry name" value="vWFA_dom_sf"/>
</dbReference>
<feature type="compositionally biased region" description="Polar residues" evidence="1">
    <location>
        <begin position="1243"/>
        <end position="1257"/>
    </location>
</feature>
<feature type="region of interest" description="Disordered" evidence="1">
    <location>
        <begin position="1011"/>
        <end position="1031"/>
    </location>
</feature>
<feature type="compositionally biased region" description="Polar residues" evidence="1">
    <location>
        <begin position="1387"/>
        <end position="1429"/>
    </location>
</feature>
<feature type="region of interest" description="Disordered" evidence="1">
    <location>
        <begin position="1100"/>
        <end position="1163"/>
    </location>
</feature>
<feature type="compositionally biased region" description="Low complexity" evidence="1">
    <location>
        <begin position="1017"/>
        <end position="1031"/>
    </location>
</feature>
<dbReference type="PANTHER" id="PTHR10166">
    <property type="entry name" value="VOLTAGE-DEPENDENT CALCIUM CHANNEL SUBUNIT ALPHA-2/DELTA-RELATED"/>
    <property type="match status" value="1"/>
</dbReference>
<organism evidence="5 6">
    <name type="scientific">Bodo saltans</name>
    <name type="common">Flagellated protozoan</name>
    <dbReference type="NCBI Taxonomy" id="75058"/>
    <lineage>
        <taxon>Eukaryota</taxon>
        <taxon>Discoba</taxon>
        <taxon>Euglenozoa</taxon>
        <taxon>Kinetoplastea</taxon>
        <taxon>Metakinetoplastina</taxon>
        <taxon>Eubodonida</taxon>
        <taxon>Bodonidae</taxon>
        <taxon>Bodo</taxon>
    </lineage>
</organism>
<dbReference type="InterPro" id="IPR051173">
    <property type="entry name" value="Ca_channel_alpha-2/delta"/>
</dbReference>
<feature type="region of interest" description="Disordered" evidence="1">
    <location>
        <begin position="855"/>
        <end position="878"/>
    </location>
</feature>
<gene>
    <name evidence="5" type="ORF">BSAL_38580</name>
</gene>
<feature type="signal peptide" evidence="3">
    <location>
        <begin position="1"/>
        <end position="25"/>
    </location>
</feature>
<evidence type="ECO:0000256" key="1">
    <source>
        <dbReference type="SAM" id="MobiDB-lite"/>
    </source>
</evidence>
<keyword evidence="2" id="KW-1133">Transmembrane helix</keyword>
<keyword evidence="6" id="KW-1185">Reference proteome</keyword>
<evidence type="ECO:0000256" key="3">
    <source>
        <dbReference type="SAM" id="SignalP"/>
    </source>
</evidence>
<feature type="compositionally biased region" description="Low complexity" evidence="1">
    <location>
        <begin position="1183"/>
        <end position="1242"/>
    </location>
</feature>
<evidence type="ECO:0000259" key="4">
    <source>
        <dbReference type="PROSITE" id="PS50234"/>
    </source>
</evidence>
<feature type="compositionally biased region" description="Polar residues" evidence="1">
    <location>
        <begin position="971"/>
        <end position="986"/>
    </location>
</feature>
<feature type="region of interest" description="Disordered" evidence="1">
    <location>
        <begin position="1499"/>
        <end position="1522"/>
    </location>
</feature>
<dbReference type="InterPro" id="IPR002035">
    <property type="entry name" value="VWF_A"/>
</dbReference>
<feature type="compositionally biased region" description="Low complexity" evidence="1">
    <location>
        <begin position="987"/>
        <end position="997"/>
    </location>
</feature>
<feature type="region of interest" description="Disordered" evidence="1">
    <location>
        <begin position="1183"/>
        <end position="1257"/>
    </location>
</feature>
<protein>
    <submittedName>
        <fullName evidence="5">Membrane-associated protein, putative</fullName>
    </submittedName>
</protein>
<dbReference type="SMART" id="SM00327">
    <property type="entry name" value="VWA"/>
    <property type="match status" value="1"/>
</dbReference>
<dbReference type="EMBL" id="CYKH01002072">
    <property type="protein sequence ID" value="CUG92631.1"/>
    <property type="molecule type" value="Genomic_DNA"/>
</dbReference>
<feature type="compositionally biased region" description="Low complexity" evidence="1">
    <location>
        <begin position="1136"/>
        <end position="1163"/>
    </location>
</feature>
<feature type="region of interest" description="Disordered" evidence="1">
    <location>
        <begin position="706"/>
        <end position="725"/>
    </location>
</feature>
<feature type="compositionally biased region" description="Basic and acidic residues" evidence="1">
    <location>
        <begin position="2092"/>
        <end position="2105"/>
    </location>
</feature>
<feature type="region of interest" description="Disordered" evidence="1">
    <location>
        <begin position="1600"/>
        <end position="1629"/>
    </location>
</feature>
<feature type="compositionally biased region" description="Polar residues" evidence="1">
    <location>
        <begin position="927"/>
        <end position="938"/>
    </location>
</feature>
<feature type="compositionally biased region" description="Low complexity" evidence="1">
    <location>
        <begin position="939"/>
        <end position="970"/>
    </location>
</feature>
<reference evidence="6" key="1">
    <citation type="submission" date="2015-09" db="EMBL/GenBank/DDBJ databases">
        <authorList>
            <consortium name="Pathogen Informatics"/>
        </authorList>
    </citation>
    <scope>NUCLEOTIDE SEQUENCE [LARGE SCALE GENOMIC DNA]</scope>
    <source>
        <strain evidence="6">Lake Konstanz</strain>
    </source>
</reference>
<feature type="compositionally biased region" description="Polar residues" evidence="1">
    <location>
        <begin position="829"/>
        <end position="838"/>
    </location>
</feature>
<dbReference type="CDD" id="cd18773">
    <property type="entry name" value="PDC1_HK_sensor"/>
    <property type="match status" value="1"/>
</dbReference>
<feature type="transmembrane region" description="Helical" evidence="2">
    <location>
        <begin position="2149"/>
        <end position="2170"/>
    </location>
</feature>
<feature type="region of interest" description="Disordered" evidence="1">
    <location>
        <begin position="541"/>
        <end position="646"/>
    </location>
</feature>